<protein>
    <submittedName>
        <fullName evidence="3">Transcriptional regulator</fullName>
    </submittedName>
</protein>
<dbReference type="InterPro" id="IPR000835">
    <property type="entry name" value="HTH_MarR-typ"/>
</dbReference>
<dbReference type="InterPro" id="IPR036390">
    <property type="entry name" value="WH_DNA-bd_sf"/>
</dbReference>
<name>A0A317KXX9_9BACI</name>
<dbReference type="PANTHER" id="PTHR38600:SF2">
    <property type="entry name" value="SLL0088 PROTEIN"/>
    <property type="match status" value="1"/>
</dbReference>
<comment type="caution">
    <text evidence="3">The sequence shown here is derived from an EMBL/GenBank/DDBJ whole genome shotgun (WGS) entry which is preliminary data.</text>
</comment>
<organism evidence="3 4">
    <name type="scientific">Gracilibacillus dipsosauri</name>
    <dbReference type="NCBI Taxonomy" id="178340"/>
    <lineage>
        <taxon>Bacteria</taxon>
        <taxon>Bacillati</taxon>
        <taxon>Bacillota</taxon>
        <taxon>Bacilli</taxon>
        <taxon>Bacillales</taxon>
        <taxon>Bacillaceae</taxon>
        <taxon>Gracilibacillus</taxon>
    </lineage>
</organism>
<evidence type="ECO:0000313" key="4">
    <source>
        <dbReference type="Proteomes" id="UP000245624"/>
    </source>
</evidence>
<dbReference type="InterPro" id="IPR036388">
    <property type="entry name" value="WH-like_DNA-bd_sf"/>
</dbReference>
<dbReference type="CDD" id="cd00090">
    <property type="entry name" value="HTH_ARSR"/>
    <property type="match status" value="1"/>
</dbReference>
<proteinExistence type="predicted"/>
<feature type="domain" description="HTH marR-type" evidence="2">
    <location>
        <begin position="11"/>
        <end position="57"/>
    </location>
</feature>
<dbReference type="SUPFAM" id="SSF46785">
    <property type="entry name" value="Winged helix' DNA-binding domain"/>
    <property type="match status" value="1"/>
</dbReference>
<dbReference type="GO" id="GO:0003677">
    <property type="term" value="F:DNA binding"/>
    <property type="evidence" value="ECO:0007669"/>
    <property type="project" value="UniProtKB-KW"/>
</dbReference>
<dbReference type="PANTHER" id="PTHR38600">
    <property type="entry name" value="TRANSCRIPTIONAL REGULATORY PROTEIN"/>
    <property type="match status" value="1"/>
</dbReference>
<dbReference type="AlphaFoldDB" id="A0A317KXX9"/>
<dbReference type="OrthoDB" id="155998at2"/>
<gene>
    <name evidence="3" type="ORF">DLJ74_12745</name>
</gene>
<evidence type="ECO:0000313" key="3">
    <source>
        <dbReference type="EMBL" id="PWU67964.1"/>
    </source>
</evidence>
<keyword evidence="4" id="KW-1185">Reference proteome</keyword>
<dbReference type="Gene3D" id="1.10.10.10">
    <property type="entry name" value="Winged helix-like DNA-binding domain superfamily/Winged helix DNA-binding domain"/>
    <property type="match status" value="1"/>
</dbReference>
<evidence type="ECO:0000256" key="1">
    <source>
        <dbReference type="ARBA" id="ARBA00023125"/>
    </source>
</evidence>
<dbReference type="RefSeq" id="WP_109984757.1">
    <property type="nucleotide sequence ID" value="NZ_QGTD01000011.1"/>
</dbReference>
<accession>A0A317KXX9</accession>
<keyword evidence="1" id="KW-0238">DNA-binding</keyword>
<dbReference type="InterPro" id="IPR011991">
    <property type="entry name" value="ArsR-like_HTH"/>
</dbReference>
<evidence type="ECO:0000259" key="2">
    <source>
        <dbReference type="Pfam" id="PF01047"/>
    </source>
</evidence>
<sequence>MPSVKTTKDKILELFKKEISMSVKELTDFLNMTDMAVRKHIHRLEKDGLIRSEHHKQSIGRPIQRYCLTSKGNRLFPNNYESISVEFLKDIQAIHGDESINQLFKKREERLTNDYKKRVTRATNKEKVEEMVKIQNEKGYMAELRQINENQYEMTEYNCPIFAVANEYHIACQCETNMFKQVLATDQVERVQCRAEGDNHCKFSVHFSDEVALKV</sequence>
<dbReference type="Proteomes" id="UP000245624">
    <property type="component" value="Unassembled WGS sequence"/>
</dbReference>
<dbReference type="Pfam" id="PF01047">
    <property type="entry name" value="MarR"/>
    <property type="match status" value="1"/>
</dbReference>
<dbReference type="EMBL" id="QGTD01000011">
    <property type="protein sequence ID" value="PWU67964.1"/>
    <property type="molecule type" value="Genomic_DNA"/>
</dbReference>
<reference evidence="3 4" key="1">
    <citation type="submission" date="2018-05" db="EMBL/GenBank/DDBJ databases">
        <title>Genomic analysis of Gracilibacillus dipsosauri DD1 reveals novel features of a salt-tolerant amylase.</title>
        <authorList>
            <person name="Deutch C.E."/>
            <person name="Yang S."/>
        </authorList>
    </citation>
    <scope>NUCLEOTIDE SEQUENCE [LARGE SCALE GENOMIC DNA]</scope>
    <source>
        <strain evidence="3 4">DD1</strain>
    </source>
</reference>
<dbReference type="GO" id="GO:0003700">
    <property type="term" value="F:DNA-binding transcription factor activity"/>
    <property type="evidence" value="ECO:0007669"/>
    <property type="project" value="InterPro"/>
</dbReference>